<evidence type="ECO:0000256" key="1">
    <source>
        <dbReference type="SAM" id="MobiDB-lite"/>
    </source>
</evidence>
<dbReference type="InParanoid" id="F2U8C3"/>
<sequence>MFAAEETSGSERGMNKTHTPATQGTAPTAPTAPTASQANVVEEEARAGESRRSTSRIGARSRLHSHSRLQHPTEEPVRGGDRRGELSAASTLVMAAARVAGGMALAIAFVYLILTPPTPVASALACQAKEHTQTVVDPVTGEFVCVCEALHACVLRGPSKATAFCGAGNMDVGSTPLDRLPAGCQECECEAVPSELLAEITAPRLILASIPRSGNSWMRQLLELSCGLATETVFPEGYKAPLNGVGEDEEIHADHIPGSDVYGYPCGRSNYCTRVSLPQPGVMRLVKTHAPFLSSRHAEQGVLISDAGVGAVLLLPIRNPLYYSGLMVTSLCTTLYHRGSRKIMYRFEDMVALREPLLGFILEQSGLWTARRLSGADVCFALDQPRLRPRPKDKSRASEEHFAMAWAQYARSDIEAALRHTASLPLLEHFGYAALYRAWLQRMDSEITDGELRTRVQALWHVTRARLYPSFYTDMSQHPSLLSPFNCTY</sequence>
<dbReference type="GeneID" id="16075037"/>
<feature type="region of interest" description="Disordered" evidence="1">
    <location>
        <begin position="1"/>
        <end position="83"/>
    </location>
</feature>
<feature type="compositionally biased region" description="Basic and acidic residues" evidence="1">
    <location>
        <begin position="43"/>
        <end position="52"/>
    </location>
</feature>
<dbReference type="Proteomes" id="UP000007799">
    <property type="component" value="Unassembled WGS sequence"/>
</dbReference>
<dbReference type="RefSeq" id="XP_004994454.1">
    <property type="nucleotide sequence ID" value="XM_004994397.1"/>
</dbReference>
<evidence type="ECO:0008006" key="4">
    <source>
        <dbReference type="Google" id="ProtNLM"/>
    </source>
</evidence>
<organism evidence="3">
    <name type="scientific">Salpingoeca rosetta (strain ATCC 50818 / BSB-021)</name>
    <dbReference type="NCBI Taxonomy" id="946362"/>
    <lineage>
        <taxon>Eukaryota</taxon>
        <taxon>Choanoflagellata</taxon>
        <taxon>Craspedida</taxon>
        <taxon>Salpingoecidae</taxon>
        <taxon>Salpingoeca</taxon>
    </lineage>
</organism>
<feature type="compositionally biased region" description="Basic and acidic residues" evidence="1">
    <location>
        <begin position="71"/>
        <end position="83"/>
    </location>
</feature>
<evidence type="ECO:0000313" key="3">
    <source>
        <dbReference type="Proteomes" id="UP000007799"/>
    </source>
</evidence>
<dbReference type="EMBL" id="GL832964">
    <property type="protein sequence ID" value="EGD72631.1"/>
    <property type="molecule type" value="Genomic_DNA"/>
</dbReference>
<reference evidence="2" key="1">
    <citation type="submission" date="2009-08" db="EMBL/GenBank/DDBJ databases">
        <title>Annotation of Salpingoeca rosetta.</title>
        <authorList>
            <consortium name="The Broad Institute Genome Sequencing Platform"/>
            <person name="Russ C."/>
            <person name="Cuomo C."/>
            <person name="Burger G."/>
            <person name="Gray M.W."/>
            <person name="Holland P.W.H."/>
            <person name="King N."/>
            <person name="Lang F.B.F."/>
            <person name="Roger A.J."/>
            <person name="Ruiz-Trillo I."/>
            <person name="Young S.K."/>
            <person name="Zeng Q."/>
            <person name="Gargeya S."/>
            <person name="Alvarado L."/>
            <person name="Berlin A."/>
            <person name="Chapman S.B."/>
            <person name="Chen Z."/>
            <person name="Freedman E."/>
            <person name="Gellesch M."/>
            <person name="Goldberg J."/>
            <person name="Griggs A."/>
            <person name="Gujja S."/>
            <person name="Heilman E."/>
            <person name="Heiman D."/>
            <person name="Howarth C."/>
            <person name="Mehta T."/>
            <person name="Neiman D."/>
            <person name="Pearson M."/>
            <person name="Roberts A."/>
            <person name="Saif S."/>
            <person name="Shea T."/>
            <person name="Shenoy N."/>
            <person name="Sisk P."/>
            <person name="Stolte C."/>
            <person name="Sykes S."/>
            <person name="White J."/>
            <person name="Yandava C."/>
            <person name="Haas B."/>
            <person name="Nusbaum C."/>
            <person name="Birren B."/>
        </authorList>
    </citation>
    <scope>NUCLEOTIDE SEQUENCE [LARGE SCALE GENOMIC DNA]</scope>
    <source>
        <strain evidence="2">ATCC 50818</strain>
    </source>
</reference>
<evidence type="ECO:0000313" key="2">
    <source>
        <dbReference type="EMBL" id="EGD72631.1"/>
    </source>
</evidence>
<keyword evidence="3" id="KW-1185">Reference proteome</keyword>
<name>F2U8C3_SALR5</name>
<dbReference type="KEGG" id="sre:PTSG_04366"/>
<dbReference type="OrthoDB" id="5985073at2759"/>
<accession>F2U8C3</accession>
<proteinExistence type="predicted"/>
<gene>
    <name evidence="2" type="ORF">PTSG_04366</name>
</gene>
<feature type="compositionally biased region" description="Low complexity" evidence="1">
    <location>
        <begin position="19"/>
        <end position="38"/>
    </location>
</feature>
<dbReference type="AlphaFoldDB" id="F2U8C3"/>
<protein>
    <recommendedName>
        <fullName evidence="4">Sulfotransferase domain-containing protein</fullName>
    </recommendedName>
</protein>
<dbReference type="OMA" id="ECECEAV"/>
<feature type="compositionally biased region" description="Basic residues" evidence="1">
    <location>
        <begin position="59"/>
        <end position="69"/>
    </location>
</feature>